<name>A0A2K1L2S8_PHYPA</name>
<dbReference type="EnsemblPlants" id="Pp3c2_23680V3.2">
    <property type="protein sequence ID" value="PAC:32933922.CDS.1"/>
    <property type="gene ID" value="Pp3c2_23680"/>
</dbReference>
<dbReference type="InParanoid" id="A0A2K1L2S8"/>
<reference evidence="1 3" key="1">
    <citation type="journal article" date="2008" name="Science">
        <title>The Physcomitrella genome reveals evolutionary insights into the conquest of land by plants.</title>
        <authorList>
            <person name="Rensing S."/>
            <person name="Lang D."/>
            <person name="Zimmer A."/>
            <person name="Terry A."/>
            <person name="Salamov A."/>
            <person name="Shapiro H."/>
            <person name="Nishiyama T."/>
            <person name="Perroud P.-F."/>
            <person name="Lindquist E."/>
            <person name="Kamisugi Y."/>
            <person name="Tanahashi T."/>
            <person name="Sakakibara K."/>
            <person name="Fujita T."/>
            <person name="Oishi K."/>
            <person name="Shin-I T."/>
            <person name="Kuroki Y."/>
            <person name="Toyoda A."/>
            <person name="Suzuki Y."/>
            <person name="Hashimoto A."/>
            <person name="Yamaguchi K."/>
            <person name="Sugano A."/>
            <person name="Kohara Y."/>
            <person name="Fujiyama A."/>
            <person name="Anterola A."/>
            <person name="Aoki S."/>
            <person name="Ashton N."/>
            <person name="Barbazuk W.B."/>
            <person name="Barker E."/>
            <person name="Bennetzen J."/>
            <person name="Bezanilla M."/>
            <person name="Blankenship R."/>
            <person name="Cho S.H."/>
            <person name="Dutcher S."/>
            <person name="Estelle M."/>
            <person name="Fawcett J.A."/>
            <person name="Gundlach H."/>
            <person name="Hanada K."/>
            <person name="Heyl A."/>
            <person name="Hicks K.A."/>
            <person name="Hugh J."/>
            <person name="Lohr M."/>
            <person name="Mayer K."/>
            <person name="Melkozernov A."/>
            <person name="Murata T."/>
            <person name="Nelson D."/>
            <person name="Pils B."/>
            <person name="Prigge M."/>
            <person name="Reiss B."/>
            <person name="Renner T."/>
            <person name="Rombauts S."/>
            <person name="Rushton P."/>
            <person name="Sanderfoot A."/>
            <person name="Schween G."/>
            <person name="Shiu S.-H."/>
            <person name="Stueber K."/>
            <person name="Theodoulou F.L."/>
            <person name="Tu H."/>
            <person name="Van de Peer Y."/>
            <person name="Verrier P.J."/>
            <person name="Waters E."/>
            <person name="Wood A."/>
            <person name="Yang L."/>
            <person name="Cove D."/>
            <person name="Cuming A."/>
            <person name="Hasebe M."/>
            <person name="Lucas S."/>
            <person name="Mishler D.B."/>
            <person name="Reski R."/>
            <person name="Grigoriev I."/>
            <person name="Quatrano R.S."/>
            <person name="Boore J.L."/>
        </authorList>
    </citation>
    <scope>NUCLEOTIDE SEQUENCE [LARGE SCALE GENOMIC DNA]</scope>
    <source>
        <strain evidence="2 3">cv. Gransden 2004</strain>
    </source>
</reference>
<protein>
    <submittedName>
        <fullName evidence="1 2">Uncharacterized protein</fullName>
    </submittedName>
</protein>
<dbReference type="EMBL" id="ABEU02000002">
    <property type="protein sequence ID" value="PNR60323.1"/>
    <property type="molecule type" value="Genomic_DNA"/>
</dbReference>
<gene>
    <name evidence="1" type="ORF">PHYPA_003116</name>
</gene>
<evidence type="ECO:0000313" key="1">
    <source>
        <dbReference type="EMBL" id="PNR60323.1"/>
    </source>
</evidence>
<proteinExistence type="predicted"/>
<dbReference type="Proteomes" id="UP000006727">
    <property type="component" value="Chromosome 2"/>
</dbReference>
<reference evidence="2" key="3">
    <citation type="submission" date="2020-12" db="UniProtKB">
        <authorList>
            <consortium name="EnsemblPlants"/>
        </authorList>
    </citation>
    <scope>IDENTIFICATION</scope>
</reference>
<reference evidence="1 3" key="2">
    <citation type="journal article" date="2018" name="Plant J.">
        <title>The Physcomitrella patens chromosome-scale assembly reveals moss genome structure and evolution.</title>
        <authorList>
            <person name="Lang D."/>
            <person name="Ullrich K.K."/>
            <person name="Murat F."/>
            <person name="Fuchs J."/>
            <person name="Jenkins J."/>
            <person name="Haas F.B."/>
            <person name="Piednoel M."/>
            <person name="Gundlach H."/>
            <person name="Van Bel M."/>
            <person name="Meyberg R."/>
            <person name="Vives C."/>
            <person name="Morata J."/>
            <person name="Symeonidi A."/>
            <person name="Hiss M."/>
            <person name="Muchero W."/>
            <person name="Kamisugi Y."/>
            <person name="Saleh O."/>
            <person name="Blanc G."/>
            <person name="Decker E.L."/>
            <person name="van Gessel N."/>
            <person name="Grimwood J."/>
            <person name="Hayes R.D."/>
            <person name="Graham S.W."/>
            <person name="Gunter L.E."/>
            <person name="McDaniel S.F."/>
            <person name="Hoernstein S.N.W."/>
            <person name="Larsson A."/>
            <person name="Li F.W."/>
            <person name="Perroud P.F."/>
            <person name="Phillips J."/>
            <person name="Ranjan P."/>
            <person name="Rokshar D.S."/>
            <person name="Rothfels C.J."/>
            <person name="Schneider L."/>
            <person name="Shu S."/>
            <person name="Stevenson D.W."/>
            <person name="Thummler F."/>
            <person name="Tillich M."/>
            <person name="Villarreal Aguilar J.C."/>
            <person name="Widiez T."/>
            <person name="Wong G.K."/>
            <person name="Wymore A."/>
            <person name="Zhang Y."/>
            <person name="Zimmer A.D."/>
            <person name="Quatrano R.S."/>
            <person name="Mayer K.F.X."/>
            <person name="Goodstein D."/>
            <person name="Casacuberta J.M."/>
            <person name="Vandepoele K."/>
            <person name="Reski R."/>
            <person name="Cuming A.C."/>
            <person name="Tuskan G.A."/>
            <person name="Maumus F."/>
            <person name="Salse J."/>
            <person name="Schmutz J."/>
            <person name="Rensing S.A."/>
        </authorList>
    </citation>
    <scope>NUCLEOTIDE SEQUENCE [LARGE SCALE GENOMIC DNA]</scope>
    <source>
        <strain evidence="2 3">cv. Gransden 2004</strain>
    </source>
</reference>
<dbReference type="AlphaFoldDB" id="A0A2K1L2S8"/>
<evidence type="ECO:0000313" key="2">
    <source>
        <dbReference type="EnsemblPlants" id="PAC:32933921.CDS.1"/>
    </source>
</evidence>
<dbReference type="PaxDb" id="3218-PP1S135_68V6.1"/>
<keyword evidence="3" id="KW-1185">Reference proteome</keyword>
<organism evidence="1">
    <name type="scientific">Physcomitrium patens</name>
    <name type="common">Spreading-leaved earth moss</name>
    <name type="synonym">Physcomitrella patens</name>
    <dbReference type="NCBI Taxonomy" id="3218"/>
    <lineage>
        <taxon>Eukaryota</taxon>
        <taxon>Viridiplantae</taxon>
        <taxon>Streptophyta</taxon>
        <taxon>Embryophyta</taxon>
        <taxon>Bryophyta</taxon>
        <taxon>Bryophytina</taxon>
        <taxon>Bryopsida</taxon>
        <taxon>Funariidae</taxon>
        <taxon>Funariales</taxon>
        <taxon>Funariaceae</taxon>
        <taxon>Physcomitrium</taxon>
    </lineage>
</organism>
<dbReference type="EnsemblPlants" id="Pp3c2_23680V3.1">
    <property type="protein sequence ID" value="PAC:32933921.CDS.1"/>
    <property type="gene ID" value="Pp3c2_23680"/>
</dbReference>
<sequence length="72" mass="8012">MLLLAMDGWMGGWMGGWMDGKAQPLDLGLRVDSIEEDTGGFVPFAPCLCPYFRLQCRECFALLKVLDVSLLN</sequence>
<accession>A0A2K1L2S8</accession>
<dbReference type="Gramene" id="Pp3c2_23680V3.2">
    <property type="protein sequence ID" value="PAC:32933922.CDS.1"/>
    <property type="gene ID" value="Pp3c2_23680"/>
</dbReference>
<evidence type="ECO:0000313" key="3">
    <source>
        <dbReference type="Proteomes" id="UP000006727"/>
    </source>
</evidence>
<dbReference type="Gramene" id="Pp3c2_23680V3.1">
    <property type="protein sequence ID" value="PAC:32933921.CDS.1"/>
    <property type="gene ID" value="Pp3c2_23680"/>
</dbReference>